<dbReference type="InterPro" id="IPR005119">
    <property type="entry name" value="LysR_subst-bd"/>
</dbReference>
<evidence type="ECO:0000256" key="4">
    <source>
        <dbReference type="ARBA" id="ARBA00023125"/>
    </source>
</evidence>
<reference evidence="7 8" key="1">
    <citation type="journal article" date="2015" name="Stand. Genomic Sci.">
        <title>Genomic Encyclopedia of Bacterial and Archaeal Type Strains, Phase III: the genomes of soil and plant-associated and newly described type strains.</title>
        <authorList>
            <person name="Whitman W.B."/>
            <person name="Woyke T."/>
            <person name="Klenk H.P."/>
            <person name="Zhou Y."/>
            <person name="Lilburn T.G."/>
            <person name="Beck B.J."/>
            <person name="De Vos P."/>
            <person name="Vandamme P."/>
            <person name="Eisen J.A."/>
            <person name="Garrity G."/>
            <person name="Hugenholtz P."/>
            <person name="Kyrpides N.C."/>
        </authorList>
    </citation>
    <scope>NUCLEOTIDE SEQUENCE [LARGE SCALE GENOMIC DNA]</scope>
    <source>
        <strain evidence="7 8">CGMCC 1.10948</strain>
    </source>
</reference>
<dbReference type="PROSITE" id="PS50931">
    <property type="entry name" value="HTH_LYSR"/>
    <property type="match status" value="1"/>
</dbReference>
<dbReference type="SUPFAM" id="SSF53850">
    <property type="entry name" value="Periplasmic binding protein-like II"/>
    <property type="match status" value="1"/>
</dbReference>
<dbReference type="SUPFAM" id="SSF46785">
    <property type="entry name" value="Winged helix' DNA-binding domain"/>
    <property type="match status" value="1"/>
</dbReference>
<keyword evidence="5" id="KW-0804">Transcription</keyword>
<dbReference type="PANTHER" id="PTHR30419">
    <property type="entry name" value="HTH-TYPE TRANSCRIPTIONAL REGULATOR YBHD"/>
    <property type="match status" value="1"/>
</dbReference>
<dbReference type="GO" id="GO:0005829">
    <property type="term" value="C:cytosol"/>
    <property type="evidence" value="ECO:0007669"/>
    <property type="project" value="TreeGrafter"/>
</dbReference>
<gene>
    <name evidence="7" type="ORF">IQ16_02812</name>
</gene>
<protein>
    <submittedName>
        <fullName evidence="7">DNA-binding transcriptional LysR family regulator</fullName>
    </submittedName>
</protein>
<dbReference type="AlphaFoldDB" id="A0A562RST9"/>
<dbReference type="Proteomes" id="UP000316291">
    <property type="component" value="Unassembled WGS sequence"/>
</dbReference>
<dbReference type="InterPro" id="IPR036390">
    <property type="entry name" value="WH_DNA-bd_sf"/>
</dbReference>
<evidence type="ECO:0000256" key="3">
    <source>
        <dbReference type="ARBA" id="ARBA00023015"/>
    </source>
</evidence>
<dbReference type="GO" id="GO:0003700">
    <property type="term" value="F:DNA-binding transcription factor activity"/>
    <property type="evidence" value="ECO:0007669"/>
    <property type="project" value="InterPro"/>
</dbReference>
<organism evidence="7 8">
    <name type="scientific">Bradyrhizobium huanghuaihaiense</name>
    <dbReference type="NCBI Taxonomy" id="990078"/>
    <lineage>
        <taxon>Bacteria</taxon>
        <taxon>Pseudomonadati</taxon>
        <taxon>Pseudomonadota</taxon>
        <taxon>Alphaproteobacteria</taxon>
        <taxon>Hyphomicrobiales</taxon>
        <taxon>Nitrobacteraceae</taxon>
        <taxon>Bradyrhizobium</taxon>
    </lineage>
</organism>
<dbReference type="Pfam" id="PF00126">
    <property type="entry name" value="HTH_1"/>
    <property type="match status" value="1"/>
</dbReference>
<dbReference type="InterPro" id="IPR050950">
    <property type="entry name" value="HTH-type_LysR_regulators"/>
</dbReference>
<sequence>MLPHGQHLGMSNALDENRLRYLFEAARYGAVRAAADALGVNPSVVSRQIALLERELDAALLDRHSRGVRPTEAGELLIAHYRRHTVDRDDTLARLRELQGLHRGHIDLVLGEGFVADLMGGALGEFWRKHPRLTISLELAGTSEVIRAIADDRCHIGLVYHPPQDPRIRSCAAIRQPICLIARPDHPLAKLRRPIKLREIASHTLGIMHAGYGTRQLLAMAETSEKIGLSPKLTTTSISILRDFVRSDLGVTLLPAFSVAADLEDGSLVALTVDNALLASAEAHIITRLGRELPNAASQLLRFLIGRMKAFQAGRR</sequence>
<evidence type="ECO:0000256" key="1">
    <source>
        <dbReference type="ARBA" id="ARBA00003502"/>
    </source>
</evidence>
<evidence type="ECO:0000259" key="6">
    <source>
        <dbReference type="PROSITE" id="PS50931"/>
    </source>
</evidence>
<dbReference type="PANTHER" id="PTHR30419:SF8">
    <property type="entry name" value="NITROGEN ASSIMILATION TRANSCRIPTIONAL ACTIVATOR-RELATED"/>
    <property type="match status" value="1"/>
</dbReference>
<comment type="function">
    <text evidence="1">NodD regulates the expression of the nodABCFE genes which encode other nodulation proteins. NodD is also a negative regulator of its own expression. Binds flavonoids as inducers.</text>
</comment>
<evidence type="ECO:0000256" key="2">
    <source>
        <dbReference type="ARBA" id="ARBA00009437"/>
    </source>
</evidence>
<dbReference type="Pfam" id="PF03466">
    <property type="entry name" value="LysR_substrate"/>
    <property type="match status" value="1"/>
</dbReference>
<keyword evidence="4 7" id="KW-0238">DNA-binding</keyword>
<proteinExistence type="inferred from homology"/>
<comment type="caution">
    <text evidence="7">The sequence shown here is derived from an EMBL/GenBank/DDBJ whole genome shotgun (WGS) entry which is preliminary data.</text>
</comment>
<dbReference type="GO" id="GO:0003677">
    <property type="term" value="F:DNA binding"/>
    <property type="evidence" value="ECO:0007669"/>
    <property type="project" value="UniProtKB-KW"/>
</dbReference>
<dbReference type="Gene3D" id="3.40.190.290">
    <property type="match status" value="1"/>
</dbReference>
<dbReference type="EMBL" id="VLLA01000005">
    <property type="protein sequence ID" value="TWI72137.1"/>
    <property type="molecule type" value="Genomic_DNA"/>
</dbReference>
<keyword evidence="8" id="KW-1185">Reference proteome</keyword>
<dbReference type="Gene3D" id="1.10.10.10">
    <property type="entry name" value="Winged helix-like DNA-binding domain superfamily/Winged helix DNA-binding domain"/>
    <property type="match status" value="1"/>
</dbReference>
<dbReference type="InterPro" id="IPR036388">
    <property type="entry name" value="WH-like_DNA-bd_sf"/>
</dbReference>
<evidence type="ECO:0000256" key="5">
    <source>
        <dbReference type="ARBA" id="ARBA00023163"/>
    </source>
</evidence>
<comment type="similarity">
    <text evidence="2">Belongs to the LysR transcriptional regulatory family.</text>
</comment>
<name>A0A562RST9_9BRAD</name>
<dbReference type="InterPro" id="IPR000847">
    <property type="entry name" value="LysR_HTH_N"/>
</dbReference>
<keyword evidence="3" id="KW-0805">Transcription regulation</keyword>
<accession>A0A562RST9</accession>
<evidence type="ECO:0000313" key="8">
    <source>
        <dbReference type="Proteomes" id="UP000316291"/>
    </source>
</evidence>
<evidence type="ECO:0000313" key="7">
    <source>
        <dbReference type="EMBL" id="TWI72137.1"/>
    </source>
</evidence>
<feature type="domain" description="HTH lysR-type" evidence="6">
    <location>
        <begin position="14"/>
        <end position="71"/>
    </location>
</feature>